<comment type="catalytic activity">
    <reaction evidence="1 9">
        <text>1-(2-carboxyphenylamino)-1-deoxy-D-ribulose 5-phosphate + H(+) = (1S,2R)-1-C-(indol-3-yl)glycerol 3-phosphate + CO2 + H2O</text>
        <dbReference type="Rhea" id="RHEA:23476"/>
        <dbReference type="ChEBI" id="CHEBI:15377"/>
        <dbReference type="ChEBI" id="CHEBI:15378"/>
        <dbReference type="ChEBI" id="CHEBI:16526"/>
        <dbReference type="ChEBI" id="CHEBI:58613"/>
        <dbReference type="ChEBI" id="CHEBI:58866"/>
        <dbReference type="EC" id="4.1.1.48"/>
    </reaction>
</comment>
<evidence type="ECO:0000256" key="6">
    <source>
        <dbReference type="ARBA" id="ARBA00022822"/>
    </source>
</evidence>
<evidence type="ECO:0000256" key="4">
    <source>
        <dbReference type="ARBA" id="ARBA00022605"/>
    </source>
</evidence>
<dbReference type="InterPro" id="IPR045186">
    <property type="entry name" value="Indole-3-glycerol_P_synth"/>
</dbReference>
<reference evidence="12 14" key="2">
    <citation type="journal article" date="2020" name="Extremophiles">
        <title>Genomic analysis of Caldalkalibacillus thermarum TA2.A1 reveals aerobic alkaliphilic metabolism and evolutionary hallmarks linking alkaliphilic bacteria and plant life.</title>
        <authorList>
            <person name="de Jong S.I."/>
            <person name="van den Broek M.A."/>
            <person name="Merkel A.Y."/>
            <person name="de la Torre Cortes P."/>
            <person name="Kalamorz F."/>
            <person name="Cook G.M."/>
            <person name="van Loosdrecht M.C.M."/>
            <person name="McMillan D.G.G."/>
        </authorList>
    </citation>
    <scope>NUCLEOTIDE SEQUENCE [LARGE SCALE GENOMIC DNA]</scope>
    <source>
        <strain evidence="12 14">TA2.A1</strain>
    </source>
</reference>
<proteinExistence type="inferred from homology"/>
<evidence type="ECO:0000256" key="7">
    <source>
        <dbReference type="ARBA" id="ARBA00023141"/>
    </source>
</evidence>
<evidence type="ECO:0000256" key="1">
    <source>
        <dbReference type="ARBA" id="ARBA00001633"/>
    </source>
</evidence>
<dbReference type="PANTHER" id="PTHR22854">
    <property type="entry name" value="TRYPTOPHAN BIOSYNTHESIS PROTEIN"/>
    <property type="match status" value="1"/>
</dbReference>
<evidence type="ECO:0000313" key="12">
    <source>
        <dbReference type="EMBL" id="QZT32718.1"/>
    </source>
</evidence>
<evidence type="ECO:0000256" key="3">
    <source>
        <dbReference type="ARBA" id="ARBA00008737"/>
    </source>
</evidence>
<evidence type="ECO:0000256" key="9">
    <source>
        <dbReference type="HAMAP-Rule" id="MF_00134"/>
    </source>
</evidence>
<dbReference type="InterPro" id="IPR013798">
    <property type="entry name" value="Indole-3-glycerol_P_synth_dom"/>
</dbReference>
<protein>
    <recommendedName>
        <fullName evidence="9">Indole-3-glycerol phosphate synthase</fullName>
        <shortName evidence="9">IGPS</shortName>
        <ecNumber evidence="9">4.1.1.48</ecNumber>
    </recommendedName>
</protein>
<evidence type="ECO:0000313" key="14">
    <source>
        <dbReference type="Proteomes" id="UP000825179"/>
    </source>
</evidence>
<dbReference type="OrthoDB" id="9804217at2"/>
<dbReference type="NCBIfam" id="NF001377">
    <property type="entry name" value="PRK00278.2-4"/>
    <property type="match status" value="1"/>
</dbReference>
<keyword evidence="4 9" id="KW-0028">Amino-acid biosynthesis</keyword>
<keyword evidence="14" id="KW-1185">Reference proteome</keyword>
<dbReference type="Proteomes" id="UP000010716">
    <property type="component" value="Unassembled WGS sequence"/>
</dbReference>
<evidence type="ECO:0000256" key="2">
    <source>
        <dbReference type="ARBA" id="ARBA00004696"/>
    </source>
</evidence>
<reference evidence="11 13" key="1">
    <citation type="journal article" date="2011" name="J. Bacteriol.">
        <title>Draft genome sequence of the thermoalkaliphilic Caldalkalibacillus thermarum strain TA2.A1.</title>
        <authorList>
            <person name="Kalamorz F."/>
            <person name="Keis S."/>
            <person name="McMillan D.G."/>
            <person name="Olsson K."/>
            <person name="Stanton J.A."/>
            <person name="Stockwell P."/>
            <person name="Black M.A."/>
            <person name="Klingeman D.M."/>
            <person name="Land M.L."/>
            <person name="Han C.S."/>
            <person name="Martin S.L."/>
            <person name="Becher S.A."/>
            <person name="Peddie C.J."/>
            <person name="Morgan H.W."/>
            <person name="Matthies D."/>
            <person name="Preiss L."/>
            <person name="Meier T."/>
            <person name="Brown S.D."/>
            <person name="Cook G.M."/>
        </authorList>
    </citation>
    <scope>NUCLEOTIDE SEQUENCE [LARGE SCALE GENOMIC DNA]</scope>
    <source>
        <strain evidence="11 13">TA2.A1</strain>
    </source>
</reference>
<evidence type="ECO:0000259" key="10">
    <source>
        <dbReference type="Pfam" id="PF00218"/>
    </source>
</evidence>
<gene>
    <name evidence="9 12" type="primary">trpC</name>
    <name evidence="11" type="ORF">CathTA2_1630</name>
    <name evidence="12" type="ORF">HUR95_10005</name>
</gene>
<keyword evidence="7 9" id="KW-0057">Aromatic amino acid biosynthesis</keyword>
<dbReference type="KEGG" id="cthu:HUR95_10005"/>
<keyword evidence="6 9" id="KW-0822">Tryptophan biosynthesis</keyword>
<keyword evidence="5 9" id="KW-0210">Decarboxylase</keyword>
<sequence length="259" mass="29292">MLNQILEVKREEIQKLYDRKQQLNLSFEQKDIPRYPFLQRLRSPRRSSALIAEVKKASPSKGVIRPDFHPVEIARAYQAAGVDALSVLTDVPFFQGHPDYIRLIKEQVSLPVLRKDFILDPLQVWESAALGADAILLIAKALPSSTLVKLYREAEHAGLDCLIEVASREELEEVLEHLHPPIIGINNRDLTTFTTDPERTKSLLPFIPPDILVISESGINCPEMVQDLEKHGVGGFLIGEHFMRQDDIESAVRRLYGEA</sequence>
<dbReference type="EMBL" id="AFCE01000136">
    <property type="protein sequence ID" value="EGL82865.1"/>
    <property type="molecule type" value="Genomic_DNA"/>
</dbReference>
<dbReference type="Gene3D" id="3.20.20.70">
    <property type="entry name" value="Aldolase class I"/>
    <property type="match status" value="1"/>
</dbReference>
<dbReference type="InterPro" id="IPR013785">
    <property type="entry name" value="Aldolase_TIM"/>
</dbReference>
<dbReference type="EC" id="4.1.1.48" evidence="9"/>
<dbReference type="RefSeq" id="WP_007504665.1">
    <property type="nucleotide sequence ID" value="NZ_AFCE01000136.1"/>
</dbReference>
<evidence type="ECO:0000256" key="5">
    <source>
        <dbReference type="ARBA" id="ARBA00022793"/>
    </source>
</evidence>
<dbReference type="CDD" id="cd00331">
    <property type="entry name" value="IGPS"/>
    <property type="match status" value="1"/>
</dbReference>
<dbReference type="GO" id="GO:0000162">
    <property type="term" value="P:L-tryptophan biosynthetic process"/>
    <property type="evidence" value="ECO:0007669"/>
    <property type="project" value="UniProtKB-UniRule"/>
</dbReference>
<dbReference type="HAMAP" id="MF_00134_B">
    <property type="entry name" value="IGPS_B"/>
    <property type="match status" value="1"/>
</dbReference>
<dbReference type="PROSITE" id="PS00614">
    <property type="entry name" value="IGPS"/>
    <property type="match status" value="1"/>
</dbReference>
<dbReference type="GO" id="GO:0004425">
    <property type="term" value="F:indole-3-glycerol-phosphate synthase activity"/>
    <property type="evidence" value="ECO:0007669"/>
    <property type="project" value="UniProtKB-UniRule"/>
</dbReference>
<dbReference type="EMBL" id="CP082237">
    <property type="protein sequence ID" value="QZT32718.1"/>
    <property type="molecule type" value="Genomic_DNA"/>
</dbReference>
<evidence type="ECO:0000313" key="11">
    <source>
        <dbReference type="EMBL" id="EGL82865.1"/>
    </source>
</evidence>
<dbReference type="InterPro" id="IPR001468">
    <property type="entry name" value="Indole-3-GlycerolPSynthase_CS"/>
</dbReference>
<comment type="pathway">
    <text evidence="2 9">Amino-acid biosynthesis; L-tryptophan biosynthesis; L-tryptophan from chorismate: step 4/5.</text>
</comment>
<name>F5L730_CALTT</name>
<dbReference type="AlphaFoldDB" id="F5L730"/>
<accession>F5L730</accession>
<dbReference type="UniPathway" id="UPA00035">
    <property type="reaction ID" value="UER00043"/>
</dbReference>
<dbReference type="SUPFAM" id="SSF51366">
    <property type="entry name" value="Ribulose-phoshate binding barrel"/>
    <property type="match status" value="1"/>
</dbReference>
<dbReference type="Pfam" id="PF00218">
    <property type="entry name" value="IGPS"/>
    <property type="match status" value="1"/>
</dbReference>
<feature type="domain" description="Indole-3-glycerol phosphate synthase" evidence="10">
    <location>
        <begin position="2"/>
        <end position="255"/>
    </location>
</feature>
<reference evidence="12" key="3">
    <citation type="submission" date="2021-08" db="EMBL/GenBank/DDBJ databases">
        <authorList>
            <person name="de Jong S."/>
            <person name="van den Broek M."/>
            <person name="Merkel A."/>
            <person name="de la Torre Cortes P."/>
            <person name="Kalamorz F."/>
            <person name="Cook G."/>
            <person name="van Loosdrecht M."/>
            <person name="McMillan D."/>
        </authorList>
    </citation>
    <scope>NUCLEOTIDE SEQUENCE</scope>
    <source>
        <strain evidence="12">TA2.A1</strain>
    </source>
</reference>
<evidence type="ECO:0000256" key="8">
    <source>
        <dbReference type="ARBA" id="ARBA00023239"/>
    </source>
</evidence>
<dbReference type="InterPro" id="IPR011060">
    <property type="entry name" value="RibuloseP-bd_barrel"/>
</dbReference>
<dbReference type="eggNOG" id="COG0134">
    <property type="taxonomic scope" value="Bacteria"/>
</dbReference>
<dbReference type="Proteomes" id="UP000825179">
    <property type="component" value="Chromosome"/>
</dbReference>
<dbReference type="FunFam" id="3.20.20.70:FF:000024">
    <property type="entry name" value="Indole-3-glycerol phosphate synthase"/>
    <property type="match status" value="1"/>
</dbReference>
<comment type="similarity">
    <text evidence="3 9">Belongs to the TrpC family.</text>
</comment>
<dbReference type="PANTHER" id="PTHR22854:SF2">
    <property type="entry name" value="INDOLE-3-GLYCEROL-PHOSPHATE SYNTHASE"/>
    <property type="match status" value="1"/>
</dbReference>
<keyword evidence="8 9" id="KW-0456">Lyase</keyword>
<organism evidence="11 13">
    <name type="scientific">Caldalkalibacillus thermarum (strain TA2.A1)</name>
    <dbReference type="NCBI Taxonomy" id="986075"/>
    <lineage>
        <taxon>Bacteria</taxon>
        <taxon>Bacillati</taxon>
        <taxon>Bacillota</taxon>
        <taxon>Bacilli</taxon>
        <taxon>Bacillales</taxon>
        <taxon>Bacillaceae</taxon>
        <taxon>Caldalkalibacillus</taxon>
    </lineage>
</organism>
<dbReference type="GO" id="GO:0004640">
    <property type="term" value="F:phosphoribosylanthranilate isomerase activity"/>
    <property type="evidence" value="ECO:0007669"/>
    <property type="project" value="TreeGrafter"/>
</dbReference>
<evidence type="ECO:0000313" key="13">
    <source>
        <dbReference type="Proteomes" id="UP000010716"/>
    </source>
</evidence>